<sequence>MSSRQKFSMNEQCTDVQEREDAHSEGWSENESALTSLVLIPVLRQACQKTFSQKTLCYVFR</sequence>
<dbReference type="Proteomes" id="UP000287352">
    <property type="component" value="Unassembled WGS sequence"/>
</dbReference>
<feature type="region of interest" description="Disordered" evidence="1">
    <location>
        <begin position="1"/>
        <end position="25"/>
    </location>
</feature>
<proteinExistence type="predicted"/>
<comment type="caution">
    <text evidence="2">The sequence shown here is derived from an EMBL/GenBank/DDBJ whole genome shotgun (WGS) entry which is preliminary data.</text>
</comment>
<organism evidence="2 3">
    <name type="scientific">Tengunoibacter tsumagoiensis</name>
    <dbReference type="NCBI Taxonomy" id="2014871"/>
    <lineage>
        <taxon>Bacteria</taxon>
        <taxon>Bacillati</taxon>
        <taxon>Chloroflexota</taxon>
        <taxon>Ktedonobacteria</taxon>
        <taxon>Ktedonobacterales</taxon>
        <taxon>Dictyobacteraceae</taxon>
        <taxon>Tengunoibacter</taxon>
    </lineage>
</organism>
<reference evidence="3" key="1">
    <citation type="submission" date="2018-12" db="EMBL/GenBank/DDBJ databases">
        <title>Tengunoibacter tsumagoiensis gen. nov., sp. nov., Dictyobacter kobayashii sp. nov., D. alpinus sp. nov., and D. joshuensis sp. nov. and description of Dictyobacteraceae fam. nov. within the order Ktedonobacterales isolated from Tengu-no-mugimeshi.</title>
        <authorList>
            <person name="Wang C.M."/>
            <person name="Zheng Y."/>
            <person name="Sakai Y."/>
            <person name="Toyoda A."/>
            <person name="Minakuchi Y."/>
            <person name="Abe K."/>
            <person name="Yokota A."/>
            <person name="Yabe S."/>
        </authorList>
    </citation>
    <scope>NUCLEOTIDE SEQUENCE [LARGE SCALE GENOMIC DNA]</scope>
    <source>
        <strain evidence="3">Uno3</strain>
    </source>
</reference>
<evidence type="ECO:0000313" key="3">
    <source>
        <dbReference type="Proteomes" id="UP000287352"/>
    </source>
</evidence>
<evidence type="ECO:0000256" key="1">
    <source>
        <dbReference type="SAM" id="MobiDB-lite"/>
    </source>
</evidence>
<feature type="compositionally biased region" description="Basic and acidic residues" evidence="1">
    <location>
        <begin position="16"/>
        <end position="25"/>
    </location>
</feature>
<keyword evidence="3" id="KW-1185">Reference proteome</keyword>
<protein>
    <submittedName>
        <fullName evidence="2">Uncharacterized protein</fullName>
    </submittedName>
</protein>
<name>A0A402A8V7_9CHLR</name>
<feature type="compositionally biased region" description="Polar residues" evidence="1">
    <location>
        <begin position="1"/>
        <end position="15"/>
    </location>
</feature>
<accession>A0A402A8V7</accession>
<dbReference type="AlphaFoldDB" id="A0A402A8V7"/>
<evidence type="ECO:0000313" key="2">
    <source>
        <dbReference type="EMBL" id="GCE15614.1"/>
    </source>
</evidence>
<dbReference type="EMBL" id="BIFR01000002">
    <property type="protein sequence ID" value="GCE15614.1"/>
    <property type="molecule type" value="Genomic_DNA"/>
</dbReference>
<gene>
    <name evidence="2" type="ORF">KTT_54730</name>
</gene>